<dbReference type="PANTHER" id="PTHR32285">
    <property type="entry name" value="PROTEIN TRICHOME BIREFRINGENCE-LIKE 9-RELATED"/>
    <property type="match status" value="1"/>
</dbReference>
<dbReference type="Pfam" id="PF13839">
    <property type="entry name" value="PC-Esterase"/>
    <property type="match status" value="1"/>
</dbReference>
<comment type="similarity">
    <text evidence="2">Belongs to the PC-esterase family. TBL subfamily.</text>
</comment>
<dbReference type="Pfam" id="PF14416">
    <property type="entry name" value="PMR5N"/>
    <property type="match status" value="1"/>
</dbReference>
<sequence length="420" mass="49057">MEMVVRRWMPPPLKKLAAAVFSATFLALSLCLLCSPIRLLRFGYAKMGGDELPSWGVPQAKHGEQDCELFEGKWVWDDKYPLYESRDCAFIDEGFRCSENGRPDRLYAKWRWQPHRCNLPRFDAKLMLEKLRNRRVVFAGDSIGRNQWESLLCMLSSAVPNKDSIYEVNGNPITKHRGFLVFKFRDYNCTVEYYRAPHLVLRGRPPPGSPEFVKTALRLDVMDWRSTQWRDADVLVFNSGHWWNYEKTIKSGCYFQEGEEVMMHMSIETAFQRAIKTLVDWIHKEVNSNKTQVFFRTYSPAHSSKGDWKSRGCSTARAPDFTSSESTTTQQSWSQFLIPFTKRFMENSTNSAFKELYVLNTTHMTAQRRDGHQSLYYLSPTTTSHAKINHRQLDCSHWCLPGVPDAWNELLYALFLRREF</sequence>
<dbReference type="InterPro" id="IPR026057">
    <property type="entry name" value="TBL_C"/>
</dbReference>
<feature type="domain" description="Trichome birefringence-like N-terminal" evidence="9">
    <location>
        <begin position="66"/>
        <end position="118"/>
    </location>
</feature>
<evidence type="ECO:0000256" key="3">
    <source>
        <dbReference type="ARBA" id="ARBA00022692"/>
    </source>
</evidence>
<organism evidence="10 11">
    <name type="scientific">Canna indica</name>
    <name type="common">Indian-shot</name>
    <dbReference type="NCBI Taxonomy" id="4628"/>
    <lineage>
        <taxon>Eukaryota</taxon>
        <taxon>Viridiplantae</taxon>
        <taxon>Streptophyta</taxon>
        <taxon>Embryophyta</taxon>
        <taxon>Tracheophyta</taxon>
        <taxon>Spermatophyta</taxon>
        <taxon>Magnoliopsida</taxon>
        <taxon>Liliopsida</taxon>
        <taxon>Zingiberales</taxon>
        <taxon>Cannaceae</taxon>
        <taxon>Canna</taxon>
    </lineage>
</organism>
<reference evidence="10 11" key="1">
    <citation type="submission" date="2023-10" db="EMBL/GenBank/DDBJ databases">
        <title>Chromosome-scale genome assembly provides insights into flower coloration mechanisms of Canna indica.</title>
        <authorList>
            <person name="Li C."/>
        </authorList>
    </citation>
    <scope>NUCLEOTIDE SEQUENCE [LARGE SCALE GENOMIC DNA]</scope>
    <source>
        <tissue evidence="10">Flower</tissue>
    </source>
</reference>
<keyword evidence="7" id="KW-0472">Membrane</keyword>
<evidence type="ECO:0000256" key="4">
    <source>
        <dbReference type="ARBA" id="ARBA00022968"/>
    </source>
</evidence>
<proteinExistence type="inferred from homology"/>
<dbReference type="InterPro" id="IPR029962">
    <property type="entry name" value="TBL"/>
</dbReference>
<evidence type="ECO:0000313" key="11">
    <source>
        <dbReference type="Proteomes" id="UP001327560"/>
    </source>
</evidence>
<evidence type="ECO:0000259" key="8">
    <source>
        <dbReference type="Pfam" id="PF13839"/>
    </source>
</evidence>
<evidence type="ECO:0000256" key="5">
    <source>
        <dbReference type="ARBA" id="ARBA00022989"/>
    </source>
</evidence>
<dbReference type="EMBL" id="CP136892">
    <property type="protein sequence ID" value="WOL00616.1"/>
    <property type="molecule type" value="Genomic_DNA"/>
</dbReference>
<keyword evidence="3" id="KW-0812">Transmembrane</keyword>
<keyword evidence="6" id="KW-0333">Golgi apparatus</keyword>
<name>A0AAQ3Q8S0_9LILI</name>
<evidence type="ECO:0000313" key="10">
    <source>
        <dbReference type="EMBL" id="WOL00616.1"/>
    </source>
</evidence>
<evidence type="ECO:0000256" key="2">
    <source>
        <dbReference type="ARBA" id="ARBA00007727"/>
    </source>
</evidence>
<evidence type="ECO:0000256" key="6">
    <source>
        <dbReference type="ARBA" id="ARBA00023034"/>
    </source>
</evidence>
<evidence type="ECO:0000256" key="7">
    <source>
        <dbReference type="ARBA" id="ARBA00023136"/>
    </source>
</evidence>
<feature type="domain" description="Trichome birefringence-like C-terminal" evidence="8">
    <location>
        <begin position="119"/>
        <end position="413"/>
    </location>
</feature>
<comment type="subcellular location">
    <subcellularLocation>
        <location evidence="1">Golgi apparatus membrane</location>
        <topology evidence="1">Single-pass type II membrane protein</topology>
    </subcellularLocation>
</comment>
<gene>
    <name evidence="10" type="ORF">Cni_G09329</name>
</gene>
<dbReference type="GO" id="GO:1990538">
    <property type="term" value="F:xylan O-acetyltransferase activity"/>
    <property type="evidence" value="ECO:0007669"/>
    <property type="project" value="UniProtKB-ARBA"/>
</dbReference>
<dbReference type="InterPro" id="IPR025846">
    <property type="entry name" value="TBL_N"/>
</dbReference>
<dbReference type="PANTHER" id="PTHR32285:SF213">
    <property type="entry name" value="PROTEIN TRICHOME BIREFRINGENCE-LIKE 11"/>
    <property type="match status" value="1"/>
</dbReference>
<dbReference type="Proteomes" id="UP001327560">
    <property type="component" value="Chromosome 3"/>
</dbReference>
<keyword evidence="5" id="KW-1133">Transmembrane helix</keyword>
<evidence type="ECO:0000259" key="9">
    <source>
        <dbReference type="Pfam" id="PF14416"/>
    </source>
</evidence>
<keyword evidence="11" id="KW-1185">Reference proteome</keyword>
<dbReference type="AlphaFoldDB" id="A0AAQ3Q8S0"/>
<accession>A0AAQ3Q8S0</accession>
<dbReference type="GO" id="GO:0000139">
    <property type="term" value="C:Golgi membrane"/>
    <property type="evidence" value="ECO:0007669"/>
    <property type="project" value="UniProtKB-SubCell"/>
</dbReference>
<evidence type="ECO:0000256" key="1">
    <source>
        <dbReference type="ARBA" id="ARBA00004323"/>
    </source>
</evidence>
<protein>
    <recommendedName>
        <fullName evidence="12">Trichome birefringence-like N-terminal domain-containing protein</fullName>
    </recommendedName>
</protein>
<keyword evidence="4" id="KW-0735">Signal-anchor</keyword>
<evidence type="ECO:0008006" key="12">
    <source>
        <dbReference type="Google" id="ProtNLM"/>
    </source>
</evidence>